<keyword evidence="3" id="KW-0808">Transferase</keyword>
<feature type="compositionally biased region" description="Basic residues" evidence="1">
    <location>
        <begin position="51"/>
        <end position="71"/>
    </location>
</feature>
<organism evidence="3">
    <name type="scientific">Mycobacterium xenopi 4042</name>
    <dbReference type="NCBI Taxonomy" id="1299334"/>
    <lineage>
        <taxon>Bacteria</taxon>
        <taxon>Bacillati</taxon>
        <taxon>Actinomycetota</taxon>
        <taxon>Actinomycetes</taxon>
        <taxon>Mycobacteriales</taxon>
        <taxon>Mycobacteriaceae</taxon>
        <taxon>Mycobacterium</taxon>
    </lineage>
</organism>
<feature type="compositionally biased region" description="Low complexity" evidence="1">
    <location>
        <begin position="97"/>
        <end position="121"/>
    </location>
</feature>
<dbReference type="EC" id="2.4.2.-" evidence="3"/>
<gene>
    <name evidence="3" type="ORF">I553_10302</name>
</gene>
<evidence type="ECO:0000256" key="1">
    <source>
        <dbReference type="SAM" id="MobiDB-lite"/>
    </source>
</evidence>
<evidence type="ECO:0000313" key="3">
    <source>
        <dbReference type="EMBL" id="EUA19147.1"/>
    </source>
</evidence>
<dbReference type="AlphaFoldDB" id="X7ZHU2"/>
<feature type="region of interest" description="Disordered" evidence="1">
    <location>
        <begin position="92"/>
        <end position="133"/>
    </location>
</feature>
<keyword evidence="3" id="KW-0328">Glycosyltransferase</keyword>
<dbReference type="PATRIC" id="fig|1299334.3.peg.7915"/>
<dbReference type="GO" id="GO:0016757">
    <property type="term" value="F:glycosyltransferase activity"/>
    <property type="evidence" value="ECO:0007669"/>
    <property type="project" value="UniProtKB-KW"/>
</dbReference>
<protein>
    <submittedName>
        <fullName evidence="3">Arabinofuranosyltransferase AftA domain protein</fullName>
        <ecNumber evidence="3">2.4.2.-</ecNumber>
    </submittedName>
</protein>
<dbReference type="EMBL" id="JAOB01000073">
    <property type="protein sequence ID" value="EUA19147.1"/>
    <property type="molecule type" value="Genomic_DNA"/>
</dbReference>
<sequence>MAAAVGLAAAIAFSQDIPDVLRPDLTIAYTDTDGHGQRGTVARPGREVLPGHRRRDHRNHGPRTRRNRRPDRRLQLLVLLPLLGFQGLTSHYANPWPSSTSARPRSRAGPSSRPPSSSSTRWTTCPGRRRRCF</sequence>
<feature type="region of interest" description="Disordered" evidence="1">
    <location>
        <begin position="31"/>
        <end position="72"/>
    </location>
</feature>
<reference evidence="3" key="1">
    <citation type="submission" date="2014-01" db="EMBL/GenBank/DDBJ databases">
        <authorList>
            <person name="Brown-Elliot B."/>
            <person name="Wallace R."/>
            <person name="Lenaerts A."/>
            <person name="Ordway D."/>
            <person name="DeGroote M.A."/>
            <person name="Parker T."/>
            <person name="Sizemore C."/>
            <person name="Tallon L.J."/>
            <person name="Sadzewicz L.K."/>
            <person name="Sengamalay N."/>
            <person name="Fraser C.M."/>
            <person name="Hine E."/>
            <person name="Shefchek K.A."/>
            <person name="Das S.P."/>
            <person name="Tettelin H."/>
        </authorList>
    </citation>
    <scope>NUCLEOTIDE SEQUENCE [LARGE SCALE GENOMIC DNA]</scope>
    <source>
        <strain evidence="3">4042</strain>
    </source>
</reference>
<feature type="domain" description="Arabinofuranosyltransferase AftA C-terminal" evidence="2">
    <location>
        <begin position="17"/>
        <end position="96"/>
    </location>
</feature>
<comment type="caution">
    <text evidence="3">The sequence shown here is derived from an EMBL/GenBank/DDBJ whole genome shotgun (WGS) entry which is preliminary data.</text>
</comment>
<accession>X7ZHU2</accession>
<proteinExistence type="predicted"/>
<dbReference type="InterPro" id="IPR020959">
    <property type="entry name" value="ArabinofuranosylTrfase_AftA_C"/>
</dbReference>
<dbReference type="Pfam" id="PF12249">
    <property type="entry name" value="AftA_C"/>
    <property type="match status" value="1"/>
</dbReference>
<name>X7ZHU2_MYCXE</name>
<dbReference type="GO" id="GO:0005886">
    <property type="term" value="C:plasma membrane"/>
    <property type="evidence" value="ECO:0007669"/>
    <property type="project" value="InterPro"/>
</dbReference>
<evidence type="ECO:0000259" key="2">
    <source>
        <dbReference type="Pfam" id="PF12249"/>
    </source>
</evidence>
<dbReference type="GO" id="GO:0044038">
    <property type="term" value="P:cell wall macromolecule biosynthetic process"/>
    <property type="evidence" value="ECO:0007669"/>
    <property type="project" value="InterPro"/>
</dbReference>